<dbReference type="AlphaFoldDB" id="A0A6G1KQ67"/>
<feature type="region of interest" description="Disordered" evidence="1">
    <location>
        <begin position="76"/>
        <end position="97"/>
    </location>
</feature>
<accession>A0A6G1KQ67</accession>
<reference evidence="2" key="1">
    <citation type="journal article" date="2020" name="Stud. Mycol.">
        <title>101 Dothideomycetes genomes: a test case for predicting lifestyles and emergence of pathogens.</title>
        <authorList>
            <person name="Haridas S."/>
            <person name="Albert R."/>
            <person name="Binder M."/>
            <person name="Bloem J."/>
            <person name="Labutti K."/>
            <person name="Salamov A."/>
            <person name="Andreopoulos B."/>
            <person name="Baker S."/>
            <person name="Barry K."/>
            <person name="Bills G."/>
            <person name="Bluhm B."/>
            <person name="Cannon C."/>
            <person name="Castanera R."/>
            <person name="Culley D."/>
            <person name="Daum C."/>
            <person name="Ezra D."/>
            <person name="Gonzalez J."/>
            <person name="Henrissat B."/>
            <person name="Kuo A."/>
            <person name="Liang C."/>
            <person name="Lipzen A."/>
            <person name="Lutzoni F."/>
            <person name="Magnuson J."/>
            <person name="Mondo S."/>
            <person name="Nolan M."/>
            <person name="Ohm R."/>
            <person name="Pangilinan J."/>
            <person name="Park H.-J."/>
            <person name="Ramirez L."/>
            <person name="Alfaro M."/>
            <person name="Sun H."/>
            <person name="Tritt A."/>
            <person name="Yoshinaga Y."/>
            <person name="Zwiers L.-H."/>
            <person name="Turgeon B."/>
            <person name="Goodwin S."/>
            <person name="Spatafora J."/>
            <person name="Crous P."/>
            <person name="Grigoriev I."/>
        </authorList>
    </citation>
    <scope>NUCLEOTIDE SEQUENCE</scope>
    <source>
        <strain evidence="2">CBS 279.74</strain>
    </source>
</reference>
<organism evidence="2 3">
    <name type="scientific">Pleomassaria siparia CBS 279.74</name>
    <dbReference type="NCBI Taxonomy" id="1314801"/>
    <lineage>
        <taxon>Eukaryota</taxon>
        <taxon>Fungi</taxon>
        <taxon>Dikarya</taxon>
        <taxon>Ascomycota</taxon>
        <taxon>Pezizomycotina</taxon>
        <taxon>Dothideomycetes</taxon>
        <taxon>Pleosporomycetidae</taxon>
        <taxon>Pleosporales</taxon>
        <taxon>Pleomassariaceae</taxon>
        <taxon>Pleomassaria</taxon>
    </lineage>
</organism>
<proteinExistence type="predicted"/>
<dbReference type="EMBL" id="MU005764">
    <property type="protein sequence ID" value="KAF2714695.1"/>
    <property type="molecule type" value="Genomic_DNA"/>
</dbReference>
<sequence>MSVLAQLGPPSAPSTFSHPVYLHPSLRPRSITQVFSWSRRRCPPVAASVLAVSPRVPTSHPSVHCTPSPAALKPRVSDTASFKQNESTKHAPRPFPSRTHRHHLYPSLWNLCFGYQTSQLQSAVFFAQLSYILALSRPVVRPPEPTSRLNQYSPFQA</sequence>
<name>A0A6G1KQ67_9PLEO</name>
<evidence type="ECO:0000313" key="2">
    <source>
        <dbReference type="EMBL" id="KAF2714695.1"/>
    </source>
</evidence>
<keyword evidence="3" id="KW-1185">Reference proteome</keyword>
<evidence type="ECO:0000313" key="3">
    <source>
        <dbReference type="Proteomes" id="UP000799428"/>
    </source>
</evidence>
<evidence type="ECO:0000256" key="1">
    <source>
        <dbReference type="SAM" id="MobiDB-lite"/>
    </source>
</evidence>
<protein>
    <submittedName>
        <fullName evidence="2">Uncharacterized protein</fullName>
    </submittedName>
</protein>
<gene>
    <name evidence="2" type="ORF">K504DRAFT_8376</name>
</gene>
<dbReference type="Proteomes" id="UP000799428">
    <property type="component" value="Unassembled WGS sequence"/>
</dbReference>